<dbReference type="EMBL" id="CAJFDI010000006">
    <property type="protein sequence ID" value="CAD5235072.1"/>
    <property type="molecule type" value="Genomic_DNA"/>
</dbReference>
<feature type="transmembrane region" description="Helical" evidence="2">
    <location>
        <begin position="12"/>
        <end position="31"/>
    </location>
</feature>
<evidence type="ECO:0000313" key="6">
    <source>
        <dbReference type="Proteomes" id="UP000659654"/>
    </source>
</evidence>
<feature type="compositionally biased region" description="Polar residues" evidence="1">
    <location>
        <begin position="47"/>
        <end position="70"/>
    </location>
</feature>
<evidence type="ECO:0000313" key="4">
    <source>
        <dbReference type="EMBL" id="CAG9131250.1"/>
    </source>
</evidence>
<keyword evidence="2" id="KW-1133">Transmembrane helix</keyword>
<dbReference type="Proteomes" id="UP000659654">
    <property type="component" value="Unassembled WGS sequence"/>
</dbReference>
<dbReference type="Pfam" id="PF03057">
    <property type="entry name" value="DUF236"/>
    <property type="match status" value="1"/>
</dbReference>
<organism evidence="5 7">
    <name type="scientific">Bursaphelenchus xylophilus</name>
    <name type="common">Pinewood nematode worm</name>
    <name type="synonym">Aphelenchoides xylophilus</name>
    <dbReference type="NCBI Taxonomy" id="6326"/>
    <lineage>
        <taxon>Eukaryota</taxon>
        <taxon>Metazoa</taxon>
        <taxon>Ecdysozoa</taxon>
        <taxon>Nematoda</taxon>
        <taxon>Chromadorea</taxon>
        <taxon>Rhabditida</taxon>
        <taxon>Tylenchina</taxon>
        <taxon>Tylenchomorpha</taxon>
        <taxon>Aphelenchoidea</taxon>
        <taxon>Aphelenchoididae</taxon>
        <taxon>Bursaphelenchus</taxon>
    </lineage>
</organism>
<reference evidence="4" key="2">
    <citation type="submission" date="2020-08" db="EMBL/GenBank/DDBJ databases">
        <authorList>
            <person name="Kikuchi T."/>
        </authorList>
    </citation>
    <scope>NUCLEOTIDE SEQUENCE</scope>
    <source>
        <strain evidence="3">Ka4C1</strain>
    </source>
</reference>
<dbReference type="EMBL" id="CAJFCV020000006">
    <property type="protein sequence ID" value="CAG9131250.1"/>
    <property type="molecule type" value="Genomic_DNA"/>
</dbReference>
<evidence type="ECO:0000313" key="3">
    <source>
        <dbReference type="EMBL" id="CAD5235072.1"/>
    </source>
</evidence>
<name>A0A1I7RKK9_BURXY</name>
<accession>A0A1I7RKK9</accession>
<keyword evidence="2" id="KW-0472">Membrane</keyword>
<reference evidence="7" key="1">
    <citation type="submission" date="2016-11" db="UniProtKB">
        <authorList>
            <consortium name="WormBaseParasite"/>
        </authorList>
    </citation>
    <scope>IDENTIFICATION</scope>
</reference>
<dbReference type="Proteomes" id="UP000582659">
    <property type="component" value="Unassembled WGS sequence"/>
</dbReference>
<keyword evidence="2" id="KW-0812">Transmembrane</keyword>
<dbReference type="WBParaSite" id="BXY_0124300.1">
    <property type="protein sequence ID" value="BXY_0124300.1"/>
    <property type="gene ID" value="BXY_0124300"/>
</dbReference>
<protein>
    <submittedName>
        <fullName evidence="3">(pine wood nematode) hypothetical protein</fullName>
    </submittedName>
</protein>
<dbReference type="AlphaFoldDB" id="A0A1I7RKK9"/>
<feature type="region of interest" description="Disordered" evidence="1">
    <location>
        <begin position="37"/>
        <end position="79"/>
    </location>
</feature>
<dbReference type="Proteomes" id="UP000095284">
    <property type="component" value="Unplaced"/>
</dbReference>
<gene>
    <name evidence="3" type="ORF">BXYJ_LOCUS15163</name>
</gene>
<keyword evidence="6" id="KW-1185">Reference proteome</keyword>
<proteinExistence type="predicted"/>
<evidence type="ECO:0000256" key="1">
    <source>
        <dbReference type="SAM" id="MobiDB-lite"/>
    </source>
</evidence>
<evidence type="ECO:0000256" key="2">
    <source>
        <dbReference type="SAM" id="Phobius"/>
    </source>
</evidence>
<evidence type="ECO:0000313" key="7">
    <source>
        <dbReference type="WBParaSite" id="BXY_0124300.1"/>
    </source>
</evidence>
<dbReference type="InterPro" id="IPR004296">
    <property type="entry name" value="DUF236"/>
</dbReference>
<evidence type="ECO:0000313" key="5">
    <source>
        <dbReference type="Proteomes" id="UP000095284"/>
    </source>
</evidence>
<sequence>MSEATQESSPSLISNLIGIIVAIFEFVASIIRSFTGSAAAPEPTPPTNQTQFAKSRDPNYQTLAFMSNQEPFGKDRKVK</sequence>